<accession>A0A6G1FTA0</accession>
<dbReference type="SUPFAM" id="SSF144083">
    <property type="entry name" value="Magnesium transport protein CorA, transmembrane region"/>
    <property type="match status" value="1"/>
</dbReference>
<dbReference type="Pfam" id="PF01544">
    <property type="entry name" value="CorA"/>
    <property type="match status" value="1"/>
</dbReference>
<evidence type="ECO:0000256" key="2">
    <source>
        <dbReference type="ARBA" id="ARBA00022692"/>
    </source>
</evidence>
<evidence type="ECO:0000313" key="8">
    <source>
        <dbReference type="Proteomes" id="UP000504638"/>
    </source>
</evidence>
<dbReference type="GeneID" id="54414681"/>
<feature type="region of interest" description="Disordered" evidence="5">
    <location>
        <begin position="280"/>
        <end position="310"/>
    </location>
</feature>
<dbReference type="InterPro" id="IPR002523">
    <property type="entry name" value="MgTranspt_CorA/ZnTranspt_ZntB"/>
</dbReference>
<dbReference type="GO" id="GO:0015087">
    <property type="term" value="F:cobalt ion transmembrane transporter activity"/>
    <property type="evidence" value="ECO:0007669"/>
    <property type="project" value="TreeGrafter"/>
</dbReference>
<evidence type="ECO:0008006" key="10">
    <source>
        <dbReference type="Google" id="ProtNLM"/>
    </source>
</evidence>
<keyword evidence="3 6" id="KW-1133">Transmembrane helix</keyword>
<comment type="subcellular location">
    <subcellularLocation>
        <location evidence="1">Cell membrane</location>
        <topology evidence="1">Multi-pass membrane protein</topology>
    </subcellularLocation>
</comment>
<dbReference type="GO" id="GO:0005886">
    <property type="term" value="C:plasma membrane"/>
    <property type="evidence" value="ECO:0007669"/>
    <property type="project" value="UniProtKB-SubCell"/>
</dbReference>
<evidence type="ECO:0000256" key="4">
    <source>
        <dbReference type="ARBA" id="ARBA00023136"/>
    </source>
</evidence>
<keyword evidence="8" id="KW-1185">Reference proteome</keyword>
<name>A0A6G1FTA0_9PEZI</name>
<dbReference type="GO" id="GO:0050897">
    <property type="term" value="F:cobalt ion binding"/>
    <property type="evidence" value="ECO:0007669"/>
    <property type="project" value="TreeGrafter"/>
</dbReference>
<dbReference type="AlphaFoldDB" id="A0A6G1FTA0"/>
<dbReference type="GO" id="GO:0000287">
    <property type="term" value="F:magnesium ion binding"/>
    <property type="evidence" value="ECO:0007669"/>
    <property type="project" value="TreeGrafter"/>
</dbReference>
<evidence type="ECO:0000256" key="1">
    <source>
        <dbReference type="ARBA" id="ARBA00004651"/>
    </source>
</evidence>
<feature type="region of interest" description="Disordered" evidence="5">
    <location>
        <begin position="1"/>
        <end position="90"/>
    </location>
</feature>
<feature type="compositionally biased region" description="Polar residues" evidence="5">
    <location>
        <begin position="722"/>
        <end position="741"/>
    </location>
</feature>
<dbReference type="InterPro" id="IPR045863">
    <property type="entry name" value="CorA_TM1_TM2"/>
</dbReference>
<gene>
    <name evidence="7 9" type="ORF">P152DRAFT_172881</name>
</gene>
<dbReference type="EMBL" id="ML975176">
    <property type="protein sequence ID" value="KAF1808993.1"/>
    <property type="molecule type" value="Genomic_DNA"/>
</dbReference>
<feature type="compositionally biased region" description="Basic residues" evidence="5">
    <location>
        <begin position="72"/>
        <end position="88"/>
    </location>
</feature>
<evidence type="ECO:0000313" key="7">
    <source>
        <dbReference type="EMBL" id="KAF1808993.1"/>
    </source>
</evidence>
<feature type="compositionally biased region" description="Basic and acidic residues" evidence="5">
    <location>
        <begin position="783"/>
        <end position="799"/>
    </location>
</feature>
<sequence length="808" mass="92439">MSRSMDGIRRAFSAPPITVQDLTDGEQDPEPKSEWNYSPSPASTGLVLRAASPGPAFDDFLPTENGRNGVPRGRKARYRKHKPKPSPKWKKEWTADSWKDGRVLVIDFISARYTSTGRRKIVAQEFHELSKLQEFYADADRQKDQPGLILRIIHVQNAVWARRYLLRKFNINHRDDLVGTAFGKWAEFERPQRRAGKPLLNGKTFRIQRDPWRGISRCAFGLDYLRPVPANRFHGGAADDFKMLELNAYGPDENPDYGYNVYVQRLSVYIQRNEGESMALNAEDMESPYSTPREDAKARDAEGRRPRLGPYGDEDYFPDINRLDNGSVIIIFEGSQSGSCEETLIGARQEIESAWSGLTFFLPREDLSDDPTLSDQTLTLECMDLILNDIFKSLNNNWDHFLTKCETHVSILEDKIYENPADESRAPELWTNASIWLKVEKLMYIHIDVIKELKGELKELADDMLSKQSFIETVPDSFDKLANWVQEDLVKPTQNLSDLMYKSVEIRDARFSLQLNASLWRLSWITFIFLPLTFVVGFFGMNVDTFEDNPSIKWYFISSFPMLLILFIIVYVFKHSPATVRVPIRRGTYENLYHDIASEHPDLWSRTGARVDAVEPEGLLSKIKWKLIVRWFAPKRTVMAPAYRPDAGGGGVWQRTKNSLLRRWLPEIQVRRTGKYEADLVDIERRAETQPGAVGELHTSSMPEAEPEAAEQVRRSMFRPRQSGSSRSSHNRQGSNHSSGIIVTEEKSEDERDAEEDARLRATRRAQPQQGQGGQSDAGVVDGSHDSGEGQGEDRERFRLNVPGNRKR</sequence>
<reference evidence="9" key="3">
    <citation type="submission" date="2025-04" db="UniProtKB">
        <authorList>
            <consortium name="RefSeq"/>
        </authorList>
    </citation>
    <scope>IDENTIFICATION</scope>
    <source>
        <strain evidence="9">CBS 781.70</strain>
    </source>
</reference>
<dbReference type="Gene3D" id="1.20.58.340">
    <property type="entry name" value="Magnesium transport protein CorA, transmembrane region"/>
    <property type="match status" value="1"/>
</dbReference>
<feature type="compositionally biased region" description="Basic and acidic residues" evidence="5">
    <location>
        <begin position="292"/>
        <end position="305"/>
    </location>
</feature>
<organism evidence="7">
    <name type="scientific">Eremomyces bilateralis CBS 781.70</name>
    <dbReference type="NCBI Taxonomy" id="1392243"/>
    <lineage>
        <taxon>Eukaryota</taxon>
        <taxon>Fungi</taxon>
        <taxon>Dikarya</taxon>
        <taxon>Ascomycota</taxon>
        <taxon>Pezizomycotina</taxon>
        <taxon>Dothideomycetes</taxon>
        <taxon>Dothideomycetes incertae sedis</taxon>
        <taxon>Eremomycetales</taxon>
        <taxon>Eremomycetaceae</taxon>
        <taxon>Eremomyces</taxon>
    </lineage>
</organism>
<keyword evidence="2 6" id="KW-0812">Transmembrane</keyword>
<dbReference type="PANTHER" id="PTHR46494:SF1">
    <property type="entry name" value="CORA FAMILY METAL ION TRANSPORTER (EUROFUNG)"/>
    <property type="match status" value="1"/>
</dbReference>
<evidence type="ECO:0000256" key="5">
    <source>
        <dbReference type="SAM" id="MobiDB-lite"/>
    </source>
</evidence>
<protein>
    <recommendedName>
        <fullName evidence="10">Cora-domain-containing protein</fullName>
    </recommendedName>
</protein>
<evidence type="ECO:0000313" key="9">
    <source>
        <dbReference type="RefSeq" id="XP_033530624.1"/>
    </source>
</evidence>
<evidence type="ECO:0000256" key="6">
    <source>
        <dbReference type="SAM" id="Phobius"/>
    </source>
</evidence>
<reference evidence="7 9" key="1">
    <citation type="submission" date="2020-01" db="EMBL/GenBank/DDBJ databases">
        <authorList>
            <consortium name="DOE Joint Genome Institute"/>
            <person name="Haridas S."/>
            <person name="Albert R."/>
            <person name="Binder M."/>
            <person name="Bloem J."/>
            <person name="Labutti K."/>
            <person name="Salamov A."/>
            <person name="Andreopoulos B."/>
            <person name="Baker S.E."/>
            <person name="Barry K."/>
            <person name="Bills G."/>
            <person name="Bluhm B.H."/>
            <person name="Cannon C."/>
            <person name="Castanera R."/>
            <person name="Culley D.E."/>
            <person name="Daum C."/>
            <person name="Ezra D."/>
            <person name="Gonzalez J.B."/>
            <person name="Henrissat B."/>
            <person name="Kuo A."/>
            <person name="Liang C."/>
            <person name="Lipzen A."/>
            <person name="Lutzoni F."/>
            <person name="Magnuson J."/>
            <person name="Mondo S."/>
            <person name="Nolan M."/>
            <person name="Ohm R."/>
            <person name="Pangilinan J."/>
            <person name="Park H.-J."/>
            <person name="Ramirez L."/>
            <person name="Alfaro M."/>
            <person name="Sun H."/>
            <person name="Tritt A."/>
            <person name="Yoshinaga Y."/>
            <person name="Zwiers L.-H."/>
            <person name="Turgeon B.G."/>
            <person name="Goodwin S.B."/>
            <person name="Spatafora J.W."/>
            <person name="Crous P.W."/>
            <person name="Grigoriev I.V."/>
        </authorList>
    </citation>
    <scope>NUCLEOTIDE SEQUENCE</scope>
    <source>
        <strain evidence="7 9">CBS 781.70</strain>
    </source>
</reference>
<feature type="transmembrane region" description="Helical" evidence="6">
    <location>
        <begin position="552"/>
        <end position="573"/>
    </location>
</feature>
<keyword evidence="4 6" id="KW-0472">Membrane</keyword>
<dbReference type="Proteomes" id="UP000504638">
    <property type="component" value="Unplaced"/>
</dbReference>
<reference evidence="9" key="2">
    <citation type="submission" date="2020-04" db="EMBL/GenBank/DDBJ databases">
        <authorList>
            <consortium name="NCBI Genome Project"/>
        </authorList>
    </citation>
    <scope>NUCLEOTIDE SEQUENCE</scope>
    <source>
        <strain evidence="9">CBS 781.70</strain>
    </source>
</reference>
<dbReference type="PANTHER" id="PTHR46494">
    <property type="entry name" value="CORA FAMILY METAL ION TRANSPORTER (EUROFUNG)"/>
    <property type="match status" value="1"/>
</dbReference>
<proteinExistence type="predicted"/>
<feature type="region of interest" description="Disordered" evidence="5">
    <location>
        <begin position="687"/>
        <end position="808"/>
    </location>
</feature>
<evidence type="ECO:0000256" key="3">
    <source>
        <dbReference type="ARBA" id="ARBA00022989"/>
    </source>
</evidence>
<feature type="transmembrane region" description="Helical" evidence="6">
    <location>
        <begin position="519"/>
        <end position="540"/>
    </location>
</feature>
<dbReference type="OrthoDB" id="194358at2759"/>
<dbReference type="GO" id="GO:0015095">
    <property type="term" value="F:magnesium ion transmembrane transporter activity"/>
    <property type="evidence" value="ECO:0007669"/>
    <property type="project" value="TreeGrafter"/>
</dbReference>
<dbReference type="RefSeq" id="XP_033530624.1">
    <property type="nucleotide sequence ID" value="XM_033674111.1"/>
</dbReference>